<protein>
    <submittedName>
        <fullName evidence="2">Uncharacterized protein</fullName>
    </submittedName>
</protein>
<sequence length="473" mass="53548">MDKETISDYTADILSTQLPPEEVNQHEDRKRYVHDLYVEKTFSVLDKFIPRSKHAEFRKMLLISGAIVFGIPVLEAFTQQGFNSTLQIGVVRENWKQVKKFFADISFDSATPHPIGFDEDTQESLWDALHSPSTTLKTTNNDVYAAGACRLKGPNGRMVEIVLARTHPLDLVLNSTSTMLMNFMTGTDVYMLYPHLTLRERFSLDSTRGSEEETYPVYFHYQKFTANPRLTMYDSLSANRDFTVLPRRIGDELCIVVPLPALQVPDILCLGHRSMIRAHSWRLVIPREGPYEIVTDFIEANRLRQTYILAPEVKRLLVDKLPKEWNHPQPTGSQGPFIIASDPEFDYLTRLHTAYDQLALDSSPCKQLLKALYDGVSESPEDVGVPVSELPAAAVSFITVDVLWKLAAIRENKASVQVQLKRSLNNDVHGPRIKMLVFVKLSPSQAALSGNQLSRSDTQHLNDLGLTIYVRKS</sequence>
<organism evidence="2 3">
    <name type="scientific">Paramarasmius palmivorus</name>
    <dbReference type="NCBI Taxonomy" id="297713"/>
    <lineage>
        <taxon>Eukaryota</taxon>
        <taxon>Fungi</taxon>
        <taxon>Dikarya</taxon>
        <taxon>Basidiomycota</taxon>
        <taxon>Agaricomycotina</taxon>
        <taxon>Agaricomycetes</taxon>
        <taxon>Agaricomycetidae</taxon>
        <taxon>Agaricales</taxon>
        <taxon>Marasmiineae</taxon>
        <taxon>Marasmiaceae</taxon>
        <taxon>Paramarasmius</taxon>
    </lineage>
</organism>
<dbReference type="Proteomes" id="UP001383192">
    <property type="component" value="Unassembled WGS sequence"/>
</dbReference>
<accession>A0AAW0BFD1</accession>
<evidence type="ECO:0000256" key="1">
    <source>
        <dbReference type="SAM" id="Phobius"/>
    </source>
</evidence>
<feature type="transmembrane region" description="Helical" evidence="1">
    <location>
        <begin position="60"/>
        <end position="78"/>
    </location>
</feature>
<keyword evidence="1" id="KW-1133">Transmembrane helix</keyword>
<comment type="caution">
    <text evidence="2">The sequence shown here is derived from an EMBL/GenBank/DDBJ whole genome shotgun (WGS) entry which is preliminary data.</text>
</comment>
<dbReference type="AlphaFoldDB" id="A0AAW0BFD1"/>
<reference evidence="2 3" key="1">
    <citation type="submission" date="2024-01" db="EMBL/GenBank/DDBJ databases">
        <title>A draft genome for a cacao thread blight-causing isolate of Paramarasmius palmivorus.</title>
        <authorList>
            <person name="Baruah I.K."/>
            <person name="Bukari Y."/>
            <person name="Amoako-Attah I."/>
            <person name="Meinhardt L.W."/>
            <person name="Bailey B.A."/>
            <person name="Cohen S.P."/>
        </authorList>
    </citation>
    <scope>NUCLEOTIDE SEQUENCE [LARGE SCALE GENOMIC DNA]</scope>
    <source>
        <strain evidence="2 3">GH-12</strain>
    </source>
</reference>
<evidence type="ECO:0000313" key="2">
    <source>
        <dbReference type="EMBL" id="KAK7024545.1"/>
    </source>
</evidence>
<dbReference type="EMBL" id="JAYKXP010000121">
    <property type="protein sequence ID" value="KAK7024545.1"/>
    <property type="molecule type" value="Genomic_DNA"/>
</dbReference>
<keyword evidence="1" id="KW-0472">Membrane</keyword>
<name>A0AAW0BFD1_9AGAR</name>
<keyword evidence="1" id="KW-0812">Transmembrane</keyword>
<keyword evidence="3" id="KW-1185">Reference proteome</keyword>
<proteinExistence type="predicted"/>
<evidence type="ECO:0000313" key="3">
    <source>
        <dbReference type="Proteomes" id="UP001383192"/>
    </source>
</evidence>
<gene>
    <name evidence="2" type="ORF">VNI00_016220</name>
</gene>